<proteinExistence type="predicted"/>
<dbReference type="EMBL" id="CM042015">
    <property type="protein sequence ID" value="KAI3708792.1"/>
    <property type="molecule type" value="Genomic_DNA"/>
</dbReference>
<name>A0ACB9AG11_CICIN</name>
<gene>
    <name evidence="1" type="ORF">L2E82_38245</name>
</gene>
<organism evidence="1 2">
    <name type="scientific">Cichorium intybus</name>
    <name type="common">Chicory</name>
    <dbReference type="NCBI Taxonomy" id="13427"/>
    <lineage>
        <taxon>Eukaryota</taxon>
        <taxon>Viridiplantae</taxon>
        <taxon>Streptophyta</taxon>
        <taxon>Embryophyta</taxon>
        <taxon>Tracheophyta</taxon>
        <taxon>Spermatophyta</taxon>
        <taxon>Magnoliopsida</taxon>
        <taxon>eudicotyledons</taxon>
        <taxon>Gunneridae</taxon>
        <taxon>Pentapetalae</taxon>
        <taxon>asterids</taxon>
        <taxon>campanulids</taxon>
        <taxon>Asterales</taxon>
        <taxon>Asteraceae</taxon>
        <taxon>Cichorioideae</taxon>
        <taxon>Cichorieae</taxon>
        <taxon>Cichoriinae</taxon>
        <taxon>Cichorium</taxon>
    </lineage>
</organism>
<sequence>MTDSTATYANMLNYANLIGSATKAPVLVTSYYDYWAGRMKDYLIGLDKDLWRSVTEGPHTDIAGRFVVPDGEEAVVLNAADIKKLENDERAMRELRSGLGPDVSHHIADAKSAKEMWDNLELRFGGDKILHTSKVQEILADFGNFKQEENESLEACYERLSNMIYTLDKYGETRSQQEINIKFLYSLRKEWRPIMLMVKSYENIEKYKLAALYNLLKSHEPDVVGRRSEMASSGPLALVSKEEEESSDEDVAACMVDDNGDTVALYAANNRRFKKPFFKNNSGKPFVKNFNKSNFNSKPKPEIYTLKEDNLKLSTPKPSEKPASELSKEKS</sequence>
<dbReference type="Proteomes" id="UP001055811">
    <property type="component" value="Linkage Group LG07"/>
</dbReference>
<evidence type="ECO:0000313" key="2">
    <source>
        <dbReference type="Proteomes" id="UP001055811"/>
    </source>
</evidence>
<accession>A0ACB9AG11</accession>
<evidence type="ECO:0000313" key="1">
    <source>
        <dbReference type="EMBL" id="KAI3708792.1"/>
    </source>
</evidence>
<reference evidence="2" key="1">
    <citation type="journal article" date="2022" name="Mol. Ecol. Resour.">
        <title>The genomes of chicory, endive, great burdock and yacon provide insights into Asteraceae palaeo-polyploidization history and plant inulin production.</title>
        <authorList>
            <person name="Fan W."/>
            <person name="Wang S."/>
            <person name="Wang H."/>
            <person name="Wang A."/>
            <person name="Jiang F."/>
            <person name="Liu H."/>
            <person name="Zhao H."/>
            <person name="Xu D."/>
            <person name="Zhang Y."/>
        </authorList>
    </citation>
    <scope>NUCLEOTIDE SEQUENCE [LARGE SCALE GENOMIC DNA]</scope>
    <source>
        <strain evidence="2">cv. Punajuju</strain>
    </source>
</reference>
<keyword evidence="2" id="KW-1185">Reference proteome</keyword>
<comment type="caution">
    <text evidence="1">The sequence shown here is derived from an EMBL/GenBank/DDBJ whole genome shotgun (WGS) entry which is preliminary data.</text>
</comment>
<reference evidence="1 2" key="2">
    <citation type="journal article" date="2022" name="Mol. Ecol. Resour.">
        <title>The genomes of chicory, endive, great burdock and yacon provide insights into Asteraceae paleo-polyploidization history and plant inulin production.</title>
        <authorList>
            <person name="Fan W."/>
            <person name="Wang S."/>
            <person name="Wang H."/>
            <person name="Wang A."/>
            <person name="Jiang F."/>
            <person name="Liu H."/>
            <person name="Zhao H."/>
            <person name="Xu D."/>
            <person name="Zhang Y."/>
        </authorList>
    </citation>
    <scope>NUCLEOTIDE SEQUENCE [LARGE SCALE GENOMIC DNA]</scope>
    <source>
        <strain evidence="2">cv. Punajuju</strain>
        <tissue evidence="1">Leaves</tissue>
    </source>
</reference>
<protein>
    <submittedName>
        <fullName evidence="1">Uncharacterized protein</fullName>
    </submittedName>
</protein>